<name>A0A4U9HEZ2_SERRU</name>
<dbReference type="InterPro" id="IPR022161">
    <property type="entry name" value="Helicase_IV_N"/>
</dbReference>
<keyword evidence="2" id="KW-0067">ATP-binding</keyword>
<dbReference type="GO" id="GO:0016787">
    <property type="term" value="F:hydrolase activity"/>
    <property type="evidence" value="ECO:0007669"/>
    <property type="project" value="UniProtKB-KW"/>
</dbReference>
<dbReference type="GO" id="GO:0003678">
    <property type="term" value="F:DNA helicase activity"/>
    <property type="evidence" value="ECO:0007669"/>
    <property type="project" value="UniProtKB-EC"/>
</dbReference>
<evidence type="ECO:0000313" key="2">
    <source>
        <dbReference type="EMBL" id="VTP61506.1"/>
    </source>
</evidence>
<dbReference type="Proteomes" id="UP000307968">
    <property type="component" value="Chromosome"/>
</dbReference>
<dbReference type="EMBL" id="LR590463">
    <property type="protein sequence ID" value="VTP61506.1"/>
    <property type="molecule type" value="Genomic_DNA"/>
</dbReference>
<keyword evidence="2" id="KW-0547">Nucleotide-binding</keyword>
<gene>
    <name evidence="2" type="primary">helD_1</name>
    <name evidence="2" type="ORF">NCTC12971_02019</name>
</gene>
<reference evidence="2 3" key="1">
    <citation type="submission" date="2019-05" db="EMBL/GenBank/DDBJ databases">
        <authorList>
            <consortium name="Pathogen Informatics"/>
        </authorList>
    </citation>
    <scope>NUCLEOTIDE SEQUENCE [LARGE SCALE GENOMIC DNA]</scope>
    <source>
        <strain evidence="2 3">NCTC12971</strain>
    </source>
</reference>
<evidence type="ECO:0000313" key="3">
    <source>
        <dbReference type="Proteomes" id="UP000307968"/>
    </source>
</evidence>
<proteinExistence type="predicted"/>
<dbReference type="AlphaFoldDB" id="A0A4U9HEZ2"/>
<dbReference type="EC" id="3.6.4.12" evidence="2"/>
<feature type="domain" description="DNA helicase IV N-terminal" evidence="1">
    <location>
        <begin position="2"/>
        <end position="89"/>
    </location>
</feature>
<organism evidence="2 3">
    <name type="scientific">Serratia rubidaea</name>
    <name type="common">Serratia marinorubra</name>
    <dbReference type="NCBI Taxonomy" id="61652"/>
    <lineage>
        <taxon>Bacteria</taxon>
        <taxon>Pseudomonadati</taxon>
        <taxon>Pseudomonadota</taxon>
        <taxon>Gammaproteobacteria</taxon>
        <taxon>Enterobacterales</taxon>
        <taxon>Yersiniaceae</taxon>
        <taxon>Serratia</taxon>
    </lineage>
</organism>
<sequence length="95" mass="11270">MKLEFELPDEKVVRLHGTEWQETQRFYHYMLQAWQRWSAEMSEISAGVLQQQVENIRRIEQQDKWFKRSSLGKLQQQIREAFGALPMPAGASGKF</sequence>
<accession>A0A4U9HEZ2</accession>
<evidence type="ECO:0000259" key="1">
    <source>
        <dbReference type="Pfam" id="PF12462"/>
    </source>
</evidence>
<keyword evidence="2" id="KW-0378">Hydrolase</keyword>
<dbReference type="Pfam" id="PF12462">
    <property type="entry name" value="Helicase_IV_N"/>
    <property type="match status" value="1"/>
</dbReference>
<protein>
    <submittedName>
        <fullName evidence="2">Helicase IV</fullName>
        <ecNumber evidence="2">3.6.4.12</ecNumber>
    </submittedName>
</protein>
<keyword evidence="2" id="KW-0347">Helicase</keyword>